<organism evidence="2 3">
    <name type="scientific">Hirschia litorea</name>
    <dbReference type="NCBI Taxonomy" id="1199156"/>
    <lineage>
        <taxon>Bacteria</taxon>
        <taxon>Pseudomonadati</taxon>
        <taxon>Pseudomonadota</taxon>
        <taxon>Alphaproteobacteria</taxon>
        <taxon>Hyphomonadales</taxon>
        <taxon>Hyphomonadaceae</taxon>
        <taxon>Hirschia</taxon>
    </lineage>
</organism>
<dbReference type="EMBL" id="JBHTBR010000009">
    <property type="protein sequence ID" value="MFC7293012.1"/>
    <property type="molecule type" value="Genomic_DNA"/>
</dbReference>
<evidence type="ECO:0000259" key="1">
    <source>
        <dbReference type="Pfam" id="PF10502"/>
    </source>
</evidence>
<name>A0ABW2IPW2_9PROT</name>
<proteinExistence type="predicted"/>
<reference evidence="3" key="1">
    <citation type="journal article" date="2019" name="Int. J. Syst. Evol. Microbiol.">
        <title>The Global Catalogue of Microorganisms (GCM) 10K type strain sequencing project: providing services to taxonomists for standard genome sequencing and annotation.</title>
        <authorList>
            <consortium name="The Broad Institute Genomics Platform"/>
            <consortium name="The Broad Institute Genome Sequencing Center for Infectious Disease"/>
            <person name="Wu L."/>
            <person name="Ma J."/>
        </authorList>
    </citation>
    <scope>NUCLEOTIDE SEQUENCE [LARGE SCALE GENOMIC DNA]</scope>
    <source>
        <strain evidence="3">CCUG 51308</strain>
    </source>
</reference>
<gene>
    <name evidence="2" type="ORF">ACFQS8_15430</name>
</gene>
<dbReference type="InterPro" id="IPR036286">
    <property type="entry name" value="LexA/Signal_pep-like_sf"/>
</dbReference>
<feature type="domain" description="Peptidase S26" evidence="1">
    <location>
        <begin position="9"/>
        <end position="162"/>
    </location>
</feature>
<dbReference type="RefSeq" id="WP_382169055.1">
    <property type="nucleotide sequence ID" value="NZ_JBHTBR010000009.1"/>
</dbReference>
<accession>A0ABW2IPW2</accession>
<dbReference type="Gene3D" id="2.10.109.10">
    <property type="entry name" value="Umud Fragment, subunit A"/>
    <property type="match status" value="1"/>
</dbReference>
<sequence>MRVVLIGCAGICAIVFELFWPEPVTKKFIFNRTNSAPIGLYWVLQEPIAKSNWIVVSAKSEAAKYAYRQGFIGPGWPMIKKVAALYGDEVCRQGMQVFINGSLVALAQKQDKSGRALPEWKGCRILHTQDIFLLNENLSSLDGRYLGVMTVSDVDGVAVPIWTYR</sequence>
<evidence type="ECO:0000313" key="3">
    <source>
        <dbReference type="Proteomes" id="UP001596492"/>
    </source>
</evidence>
<protein>
    <submittedName>
        <fullName evidence="2">S26 family signal peptidase</fullName>
    </submittedName>
</protein>
<dbReference type="Pfam" id="PF10502">
    <property type="entry name" value="Peptidase_S26"/>
    <property type="match status" value="1"/>
</dbReference>
<dbReference type="SUPFAM" id="SSF51306">
    <property type="entry name" value="LexA/Signal peptidase"/>
    <property type="match status" value="1"/>
</dbReference>
<comment type="caution">
    <text evidence="2">The sequence shown here is derived from an EMBL/GenBank/DDBJ whole genome shotgun (WGS) entry which is preliminary data.</text>
</comment>
<dbReference type="Proteomes" id="UP001596492">
    <property type="component" value="Unassembled WGS sequence"/>
</dbReference>
<keyword evidence="3" id="KW-1185">Reference proteome</keyword>
<dbReference type="InterPro" id="IPR019533">
    <property type="entry name" value="Peptidase_S26"/>
</dbReference>
<evidence type="ECO:0000313" key="2">
    <source>
        <dbReference type="EMBL" id="MFC7293012.1"/>
    </source>
</evidence>